<organism evidence="2 3">
    <name type="scientific">Heyndrickxia coagulans</name>
    <name type="common">Weizmannia coagulans</name>
    <dbReference type="NCBI Taxonomy" id="1398"/>
    <lineage>
        <taxon>Bacteria</taxon>
        <taxon>Bacillati</taxon>
        <taxon>Bacillota</taxon>
        <taxon>Bacilli</taxon>
        <taxon>Bacillales</taxon>
        <taxon>Bacillaceae</taxon>
        <taxon>Heyndrickxia</taxon>
    </lineage>
</organism>
<dbReference type="Pfam" id="PF13472">
    <property type="entry name" value="Lipase_GDSL_2"/>
    <property type="match status" value="1"/>
</dbReference>
<dbReference type="Gene3D" id="3.40.50.1110">
    <property type="entry name" value="SGNH hydrolase"/>
    <property type="match status" value="1"/>
</dbReference>
<dbReference type="CDD" id="cd00229">
    <property type="entry name" value="SGNH_hydrolase"/>
    <property type="match status" value="1"/>
</dbReference>
<evidence type="ECO:0000313" key="3">
    <source>
        <dbReference type="Proteomes" id="UP000032024"/>
    </source>
</evidence>
<dbReference type="AlphaFoldDB" id="A0AAN0T8D7"/>
<protein>
    <recommendedName>
        <fullName evidence="1">SGNH hydrolase-type esterase domain-containing protein</fullName>
    </recommendedName>
</protein>
<evidence type="ECO:0000259" key="1">
    <source>
        <dbReference type="Pfam" id="PF13472"/>
    </source>
</evidence>
<dbReference type="SUPFAM" id="SSF52266">
    <property type="entry name" value="SGNH hydrolase"/>
    <property type="match status" value="1"/>
</dbReference>
<dbReference type="PANTHER" id="PTHR30383">
    <property type="entry name" value="THIOESTERASE 1/PROTEASE 1/LYSOPHOSPHOLIPASE L1"/>
    <property type="match status" value="1"/>
</dbReference>
<dbReference type="InterPro" id="IPR051532">
    <property type="entry name" value="Ester_Hydrolysis_Enzymes"/>
</dbReference>
<proteinExistence type="predicted"/>
<dbReference type="GO" id="GO:0004622">
    <property type="term" value="F:phosphatidylcholine lysophospholipase activity"/>
    <property type="evidence" value="ECO:0007669"/>
    <property type="project" value="TreeGrafter"/>
</dbReference>
<reference evidence="3" key="1">
    <citation type="submission" date="2015-01" db="EMBL/GenBank/DDBJ databases">
        <title>Comparative genome analysis of Bacillus coagulans HM-08, Clostridium butyricum HM-68, Bacillus subtilis HM-66 and Bacillus paralicheniformis BL-09.</title>
        <authorList>
            <person name="Zhang H."/>
        </authorList>
    </citation>
    <scope>NUCLEOTIDE SEQUENCE [LARGE SCALE GENOMIC DNA]</scope>
    <source>
        <strain evidence="3">HM-08</strain>
    </source>
</reference>
<gene>
    <name evidence="2" type="ORF">SB48_HM08orf06306</name>
</gene>
<dbReference type="InterPro" id="IPR013830">
    <property type="entry name" value="SGNH_hydro"/>
</dbReference>
<sequence length="501" mass="54963">MRWPYEKIGVTTTRAFRNLLNKIHGDIADDMQEHKDRADNIQAQVNNLVADGDSSPEAAQARVGADGTNYTTLKQRLDAENQSVTAQLAETGVYPKELGAALDGSSNDTGYINQAIASGKKLYGVGKAIVTSLEAPYGFDSSDTLKIVRQSDGYLYNSYADKYNRLVFGQEYLSYYHRRIASGSSTKIVMTGDSTTEGIGLLSGYKITDLIATLAKNDGFYNVSVVNRGQSGKTSWNWINDYLSDDLAFAPDLMIIRWGINDPAMGSDLDDYMKNMRTGLQTIRSNKTYAQMSVVLMMPNSTSDTAHGRDEVWYESMVNGLKRLAREFQCCFIDTYAYLQSSRNAFDYMDSAYGGSSSIHPKEIMNIWIADIIYETVFPRALKLLYAQPEPSPLTGSLQNGWSALNDFRTPGYWIENGSLKLRGVITGGTTTPGTLLFTLPITLATATFLQVGTRGGGGVLLIGVDGSVKVENLIAPASGTQWISFDGSEVKLNRNVITLP</sequence>
<dbReference type="Proteomes" id="UP000032024">
    <property type="component" value="Chromosome"/>
</dbReference>
<feature type="domain" description="SGNH hydrolase-type esterase" evidence="1">
    <location>
        <begin position="192"/>
        <end position="362"/>
    </location>
</feature>
<dbReference type="InterPro" id="IPR036514">
    <property type="entry name" value="SGNH_hydro_sf"/>
</dbReference>
<evidence type="ECO:0000313" key="2">
    <source>
        <dbReference type="EMBL" id="AJO24777.1"/>
    </source>
</evidence>
<accession>A0AAN0T8D7</accession>
<dbReference type="RefSeq" id="WP_035182831.1">
    <property type="nucleotide sequence ID" value="NZ_CP010525.1"/>
</dbReference>
<name>A0AAN0T8D7_HEYCO</name>
<dbReference type="PANTHER" id="PTHR30383:SF5">
    <property type="entry name" value="SGNH HYDROLASE-TYPE ESTERASE DOMAIN-CONTAINING PROTEIN"/>
    <property type="match status" value="1"/>
</dbReference>
<dbReference type="EMBL" id="CP010525">
    <property type="protein sequence ID" value="AJO24777.1"/>
    <property type="molecule type" value="Genomic_DNA"/>
</dbReference>
<keyword evidence="3" id="KW-1185">Reference proteome</keyword>